<evidence type="ECO:0000313" key="3">
    <source>
        <dbReference type="EMBL" id="CDY52564.1"/>
    </source>
</evidence>
<dbReference type="Gene3D" id="1.25.40.20">
    <property type="entry name" value="Ankyrin repeat-containing domain"/>
    <property type="match status" value="1"/>
</dbReference>
<dbReference type="SUPFAM" id="SSF48403">
    <property type="entry name" value="Ankyrin repeat"/>
    <property type="match status" value="1"/>
</dbReference>
<dbReference type="InterPro" id="IPR036770">
    <property type="entry name" value="Ankyrin_rpt-contain_sf"/>
</dbReference>
<keyword evidence="1" id="KW-0472">Membrane</keyword>
<reference evidence="3 4" key="1">
    <citation type="journal article" date="2014" name="Science">
        <title>Plant genetics. Early allopolyploid evolution in the post-Neolithic Brassica napus oilseed genome.</title>
        <authorList>
            <person name="Chalhoub B."/>
            <person name="Denoeud F."/>
            <person name="Liu S."/>
            <person name="Parkin I.A."/>
            <person name="Tang H."/>
            <person name="Wang X."/>
            <person name="Chiquet J."/>
            <person name="Belcram H."/>
            <person name="Tong C."/>
            <person name="Samans B."/>
            <person name="Correa M."/>
            <person name="Da Silva C."/>
            <person name="Just J."/>
            <person name="Falentin C."/>
            <person name="Koh C.S."/>
            <person name="Le Clainche I."/>
            <person name="Bernard M."/>
            <person name="Bento P."/>
            <person name="Noel B."/>
            <person name="Labadie K."/>
            <person name="Alberti A."/>
            <person name="Charles M."/>
            <person name="Arnaud D."/>
            <person name="Guo H."/>
            <person name="Daviaud C."/>
            <person name="Alamery S."/>
            <person name="Jabbari K."/>
            <person name="Zhao M."/>
            <person name="Edger P.P."/>
            <person name="Chelaifa H."/>
            <person name="Tack D."/>
            <person name="Lassalle G."/>
            <person name="Mestiri I."/>
            <person name="Schnel N."/>
            <person name="Le Paslier M.C."/>
            <person name="Fan G."/>
            <person name="Renault V."/>
            <person name="Bayer P.E."/>
            <person name="Golicz A.A."/>
            <person name="Manoli S."/>
            <person name="Lee T.H."/>
            <person name="Thi V.H."/>
            <person name="Chalabi S."/>
            <person name="Hu Q."/>
            <person name="Fan C."/>
            <person name="Tollenaere R."/>
            <person name="Lu Y."/>
            <person name="Battail C."/>
            <person name="Shen J."/>
            <person name="Sidebottom C.H."/>
            <person name="Wang X."/>
            <person name="Canaguier A."/>
            <person name="Chauveau A."/>
            <person name="Berard A."/>
            <person name="Deniot G."/>
            <person name="Guan M."/>
            <person name="Liu Z."/>
            <person name="Sun F."/>
            <person name="Lim Y.P."/>
            <person name="Lyons E."/>
            <person name="Town C.D."/>
            <person name="Bancroft I."/>
            <person name="Wang X."/>
            <person name="Meng J."/>
            <person name="Ma J."/>
            <person name="Pires J.C."/>
            <person name="King G.J."/>
            <person name="Brunel D."/>
            <person name="Delourme R."/>
            <person name="Renard M."/>
            <person name="Aury J.M."/>
            <person name="Adams K.L."/>
            <person name="Batley J."/>
            <person name="Snowdon R.J."/>
            <person name="Tost J."/>
            <person name="Edwards D."/>
            <person name="Zhou Y."/>
            <person name="Hua W."/>
            <person name="Sharpe A.G."/>
            <person name="Paterson A.H."/>
            <person name="Guan C."/>
            <person name="Wincker P."/>
        </authorList>
    </citation>
    <scope>NUCLEOTIDE SEQUENCE [LARGE SCALE GENOMIC DNA]</scope>
    <source>
        <strain evidence="4">cv. Darmor-bzh</strain>
    </source>
</reference>
<accession>A0A078IT15</accession>
<sequence length="85" mass="10126">MAKSDNLGQLLYQLDIDGNTVLHVAASVGSIALVNYIMEETNVKVTTKNKNGFIYIKICYQYYINEIIYILFIYYINYYFMWFYF</sequence>
<organism evidence="3 4">
    <name type="scientific">Brassica napus</name>
    <name type="common">Rape</name>
    <dbReference type="NCBI Taxonomy" id="3708"/>
    <lineage>
        <taxon>Eukaryota</taxon>
        <taxon>Viridiplantae</taxon>
        <taxon>Streptophyta</taxon>
        <taxon>Embryophyta</taxon>
        <taxon>Tracheophyta</taxon>
        <taxon>Spermatophyta</taxon>
        <taxon>Magnoliopsida</taxon>
        <taxon>eudicotyledons</taxon>
        <taxon>Gunneridae</taxon>
        <taxon>Pentapetalae</taxon>
        <taxon>rosids</taxon>
        <taxon>malvids</taxon>
        <taxon>Brassicales</taxon>
        <taxon>Brassicaceae</taxon>
        <taxon>Brassiceae</taxon>
        <taxon>Brassica</taxon>
    </lineage>
</organism>
<dbReference type="Proteomes" id="UP000028999">
    <property type="component" value="Unassembled WGS sequence"/>
</dbReference>
<feature type="transmembrane region" description="Helical" evidence="1">
    <location>
        <begin position="59"/>
        <end position="80"/>
    </location>
</feature>
<dbReference type="Proteomes" id="UP001295469">
    <property type="component" value="Chromosome C03"/>
</dbReference>
<reference evidence="3" key="2">
    <citation type="submission" date="2014-06" db="EMBL/GenBank/DDBJ databases">
        <authorList>
            <person name="Genoscope - CEA"/>
        </authorList>
    </citation>
    <scope>NUCLEOTIDE SEQUENCE</scope>
</reference>
<dbReference type="STRING" id="3708.A0A078IT15"/>
<evidence type="ECO:0000256" key="1">
    <source>
        <dbReference type="SAM" id="Phobius"/>
    </source>
</evidence>
<dbReference type="PaxDb" id="3708-A0A078IT15"/>
<feature type="transmembrane region" description="Helical" evidence="1">
    <location>
        <begin position="20"/>
        <end position="38"/>
    </location>
</feature>
<evidence type="ECO:0000313" key="2">
    <source>
        <dbReference type="EMBL" id="CAF1699020.1"/>
    </source>
</evidence>
<protein>
    <submittedName>
        <fullName evidence="2">(rape) hypothetical protein</fullName>
    </submittedName>
    <submittedName>
        <fullName evidence="3">BnaC03g71720D protein</fullName>
    </submittedName>
</protein>
<name>A0A078IT15_BRANA</name>
<dbReference type="EMBL" id="HG994367">
    <property type="protein sequence ID" value="CAF1699020.1"/>
    <property type="molecule type" value="Genomic_DNA"/>
</dbReference>
<dbReference type="EMBL" id="LK033104">
    <property type="protein sequence ID" value="CDY52564.1"/>
    <property type="molecule type" value="Genomic_DNA"/>
</dbReference>
<reference evidence="2" key="3">
    <citation type="submission" date="2021-01" db="EMBL/GenBank/DDBJ databases">
        <authorList>
            <consortium name="Genoscope - CEA"/>
            <person name="William W."/>
        </authorList>
    </citation>
    <scope>NUCLEOTIDE SEQUENCE</scope>
</reference>
<evidence type="ECO:0000313" key="4">
    <source>
        <dbReference type="Proteomes" id="UP000028999"/>
    </source>
</evidence>
<dbReference type="AlphaFoldDB" id="A0A078IT15"/>
<gene>
    <name evidence="3" type="primary">BnaC03g71720D</name>
    <name evidence="2" type="ORF">DARMORV10_C03P16860.1</name>
    <name evidence="3" type="ORF">GSBRNA2T00007271001</name>
</gene>
<proteinExistence type="predicted"/>
<keyword evidence="4" id="KW-1185">Reference proteome</keyword>
<keyword evidence="1" id="KW-1133">Transmembrane helix</keyword>
<dbReference type="Gramene" id="CDY52564">
    <property type="protein sequence ID" value="CDY52564"/>
    <property type="gene ID" value="GSBRNA2T00007271001"/>
</dbReference>
<keyword evidence="1" id="KW-0812">Transmembrane</keyword>